<organism evidence="3 4">
    <name type="scientific">Nezara viridula</name>
    <name type="common">Southern green stink bug</name>
    <name type="synonym">Cimex viridulus</name>
    <dbReference type="NCBI Taxonomy" id="85310"/>
    <lineage>
        <taxon>Eukaryota</taxon>
        <taxon>Metazoa</taxon>
        <taxon>Ecdysozoa</taxon>
        <taxon>Arthropoda</taxon>
        <taxon>Hexapoda</taxon>
        <taxon>Insecta</taxon>
        <taxon>Pterygota</taxon>
        <taxon>Neoptera</taxon>
        <taxon>Paraneoptera</taxon>
        <taxon>Hemiptera</taxon>
        <taxon>Heteroptera</taxon>
        <taxon>Panheteroptera</taxon>
        <taxon>Pentatomomorpha</taxon>
        <taxon>Pentatomoidea</taxon>
        <taxon>Pentatomidae</taxon>
        <taxon>Pentatominae</taxon>
        <taxon>Nezara</taxon>
    </lineage>
</organism>
<proteinExistence type="predicted"/>
<evidence type="ECO:0000313" key="3">
    <source>
        <dbReference type="EMBL" id="CAH1393169.1"/>
    </source>
</evidence>
<feature type="compositionally biased region" description="Polar residues" evidence="1">
    <location>
        <begin position="292"/>
        <end position="334"/>
    </location>
</feature>
<feature type="compositionally biased region" description="Low complexity" evidence="1">
    <location>
        <begin position="1351"/>
        <end position="1360"/>
    </location>
</feature>
<feature type="region of interest" description="Disordered" evidence="1">
    <location>
        <begin position="1343"/>
        <end position="1366"/>
    </location>
</feature>
<evidence type="ECO:0000256" key="2">
    <source>
        <dbReference type="SAM" id="SignalP"/>
    </source>
</evidence>
<feature type="chain" id="PRO_5040225696" description="Neuropeptide" evidence="2">
    <location>
        <begin position="23"/>
        <end position="1419"/>
    </location>
</feature>
<keyword evidence="2" id="KW-0732">Signal</keyword>
<protein>
    <recommendedName>
        <fullName evidence="5">Neuropeptide</fullName>
    </recommendedName>
</protein>
<feature type="region of interest" description="Disordered" evidence="1">
    <location>
        <begin position="581"/>
        <end position="600"/>
    </location>
</feature>
<feature type="compositionally biased region" description="Polar residues" evidence="1">
    <location>
        <begin position="801"/>
        <end position="818"/>
    </location>
</feature>
<evidence type="ECO:0008006" key="5">
    <source>
        <dbReference type="Google" id="ProtNLM"/>
    </source>
</evidence>
<feature type="region of interest" description="Disordered" evidence="1">
    <location>
        <begin position="463"/>
        <end position="491"/>
    </location>
</feature>
<keyword evidence="4" id="KW-1185">Reference proteome</keyword>
<dbReference type="Proteomes" id="UP001152798">
    <property type="component" value="Chromosome 2"/>
</dbReference>
<dbReference type="EMBL" id="OV725078">
    <property type="protein sequence ID" value="CAH1393169.1"/>
    <property type="molecule type" value="Genomic_DNA"/>
</dbReference>
<evidence type="ECO:0000313" key="4">
    <source>
        <dbReference type="Proteomes" id="UP001152798"/>
    </source>
</evidence>
<sequence length="1419" mass="160464">MTMDRWTISLILLNAFISSSQENEINTVTEGYDQGNLQNDGPPETMVLPQDCFEVCNDYECLYLCPRPLRGIKRCITPLKSNKKNCCQNGQINSSNAPDNLKTAGKHIWQAREQLLGIKKEIENDLANRRYSLIKGLQPFSIRQHNRDSLFKLGTKTSKPKGNAVKLVCPVNDKKTTNLPNNFVNTNNEVSGGVAGDLSENQISQKLPYYEKDLSKEDEIEHSDYNDEVNLATTMIPMLRNENIEDIREQVSTPNSYSSLEEKEEMQNSFTDVSGDIRILESEHTTYDTDLPKSSINYKHHNSPSVEQSNRENFSNRPSPSLNSNTDQPHYTSYEETVPNGVETQTMGQNIFQSHPIIFYGDPYSESPMEFENSVLSQTNRDNLLFTTPSMHEHSSSHIKKSSPNTAENIKTLGFNFGETSDNPESEFEVPISTTPGTTGYKQIEINDNILVESKNEFIVNDSKTANSSGRESLSSLTKEGSSEANIANNEELTSLETDVVDEKIATDSLKRVLTKSYLRSEEDEHQSLTPDELNKPDVNVLLSNETGVRNEIYKLNTSENNFYVERDNMEGSSNKLKDTEHIYDYPNDEPSPNANDYSEKKKPISEMNVSSSGDGDKNSLLEILKLPASSNNPKQNYTYRMLQELIKKYNITSEIKSGGINSPECLPLNSSRGHETSTVHLGQKSPVINSRPNITGQSSDILQNKPNVNDSYSAIDNKTHGQYSSKPIIKLTNIGMSELDVENYTKKESIQMHSTTEINDQQLLSGPNNDSTRDIHESENIPVKSYSNIVKSYGPIDESAGSNDITHPNENGTTGLLETIPSITKGNKSDTIIGDNINGITSGNRMVINSSHPQVSRAEQATTASVYLIEKGSPENSSFIDDSQFGLRPNKLNKTIIHIKTNYTEEKMDNKNNMTENQFYVRKNIEPIFESNKQVIINDSINEKNNSKIVDQELLYDTGSTDSSVDEHIANISVTGSANVKHSNETDKNVLFDETVLQLMPNVTEMPLPTNFDDKSSEIKNHGIEEVHLRLEENNENSSRSVENDNNYDDLYRSKHSDEISTEINDSESYTLEDKREGSVINKKKLSDIINTELNSLKQQNIILKKREEEEEMPNTDDPQCDCAYQSSGSEQLDKLRQYADRPRIHPHSVYPMFIVVSMPYHVCDCENKTSYNNVNNNYINAPEPYVPREYSDTLTDYSFNSVHNHFQNGREGKAVQAPPYMPNLFLPFVPWGGMYTMYHPYHQVLDQPYDNYLQGRDLTNENDDSFNTIISNDHHTSGEGLENSNLGHMEEFQQDSVSTTKRSVPETQQLLRNERKDAEIRDYVFIDGQYVRVFKDDKENGNYDKTEETPITATEPPTMDTSTSAPYISTTQETVDEFVTNAAIDTHGHRPIDYFYPGDFGQNPFYGYYPGYVFTHH</sequence>
<dbReference type="OrthoDB" id="6625857at2759"/>
<feature type="region of interest" description="Disordered" evidence="1">
    <location>
        <begin position="288"/>
        <end position="334"/>
    </location>
</feature>
<name>A0A9P0EDY8_NEZVI</name>
<feature type="region of interest" description="Disordered" evidence="1">
    <location>
        <begin position="796"/>
        <end position="818"/>
    </location>
</feature>
<evidence type="ECO:0000256" key="1">
    <source>
        <dbReference type="SAM" id="MobiDB-lite"/>
    </source>
</evidence>
<feature type="signal peptide" evidence="2">
    <location>
        <begin position="1"/>
        <end position="22"/>
    </location>
</feature>
<gene>
    <name evidence="3" type="ORF">NEZAVI_LOCUS3879</name>
</gene>
<reference evidence="3" key="1">
    <citation type="submission" date="2022-01" db="EMBL/GenBank/DDBJ databases">
        <authorList>
            <person name="King R."/>
        </authorList>
    </citation>
    <scope>NUCLEOTIDE SEQUENCE</scope>
</reference>
<accession>A0A9P0EDY8</accession>